<organism evidence="1 2">
    <name type="scientific">Lentilactobacillus sunkii DSM 19904</name>
    <dbReference type="NCBI Taxonomy" id="1423808"/>
    <lineage>
        <taxon>Bacteria</taxon>
        <taxon>Bacillati</taxon>
        <taxon>Bacillota</taxon>
        <taxon>Bacilli</taxon>
        <taxon>Lactobacillales</taxon>
        <taxon>Lactobacillaceae</taxon>
        <taxon>Lentilactobacillus</taxon>
    </lineage>
</organism>
<proteinExistence type="predicted"/>
<protein>
    <submittedName>
        <fullName evidence="1">Uncharacterized protein</fullName>
    </submittedName>
</protein>
<sequence>MPTLIDDTKMINNIVPAQLARVFYPFILVHTEDGRYMHMNISTKEKQDPLFWESMKLILRSKIWVPIGRKYHQMLDNGWQVPAEEN</sequence>
<gene>
    <name evidence="1" type="ORF">FD17_GL000990</name>
</gene>
<comment type="caution">
    <text evidence="1">The sequence shown here is derived from an EMBL/GenBank/DDBJ whole genome shotgun (WGS) entry which is preliminary data.</text>
</comment>
<dbReference type="AlphaFoldDB" id="A0A0R1L0F7"/>
<evidence type="ECO:0000313" key="1">
    <source>
        <dbReference type="EMBL" id="KRK89406.1"/>
    </source>
</evidence>
<dbReference type="PATRIC" id="fig|1423808.3.peg.1000"/>
<keyword evidence="2" id="KW-1185">Reference proteome</keyword>
<dbReference type="EMBL" id="AZEA01000002">
    <property type="protein sequence ID" value="KRK89406.1"/>
    <property type="molecule type" value="Genomic_DNA"/>
</dbReference>
<dbReference type="RefSeq" id="WP_057823191.1">
    <property type="nucleotide sequence ID" value="NZ_AZEA01000002.1"/>
</dbReference>
<accession>A0A0R1L0F7</accession>
<dbReference type="OrthoDB" id="2156798at2"/>
<evidence type="ECO:0000313" key="2">
    <source>
        <dbReference type="Proteomes" id="UP000051581"/>
    </source>
</evidence>
<reference evidence="1 2" key="1">
    <citation type="journal article" date="2015" name="Genome Announc.">
        <title>Expanding the biotechnology potential of lactobacilli through comparative genomics of 213 strains and associated genera.</title>
        <authorList>
            <person name="Sun Z."/>
            <person name="Harris H.M."/>
            <person name="McCann A."/>
            <person name="Guo C."/>
            <person name="Argimon S."/>
            <person name="Zhang W."/>
            <person name="Yang X."/>
            <person name="Jeffery I.B."/>
            <person name="Cooney J.C."/>
            <person name="Kagawa T.F."/>
            <person name="Liu W."/>
            <person name="Song Y."/>
            <person name="Salvetti E."/>
            <person name="Wrobel A."/>
            <person name="Rasinkangas P."/>
            <person name="Parkhill J."/>
            <person name="Rea M.C."/>
            <person name="O'Sullivan O."/>
            <person name="Ritari J."/>
            <person name="Douillard F.P."/>
            <person name="Paul Ross R."/>
            <person name="Yang R."/>
            <person name="Briner A.E."/>
            <person name="Felis G.E."/>
            <person name="de Vos W.M."/>
            <person name="Barrangou R."/>
            <person name="Klaenhammer T.R."/>
            <person name="Caufield P.W."/>
            <person name="Cui Y."/>
            <person name="Zhang H."/>
            <person name="O'Toole P.W."/>
        </authorList>
    </citation>
    <scope>NUCLEOTIDE SEQUENCE [LARGE SCALE GENOMIC DNA]</scope>
    <source>
        <strain evidence="1 2">DSM 19904</strain>
    </source>
</reference>
<dbReference type="Proteomes" id="UP000051581">
    <property type="component" value="Unassembled WGS sequence"/>
</dbReference>
<name>A0A0R1L0F7_9LACO</name>